<dbReference type="SUPFAM" id="SSF53335">
    <property type="entry name" value="S-adenosyl-L-methionine-dependent methyltransferases"/>
    <property type="match status" value="1"/>
</dbReference>
<keyword evidence="2 5" id="KW-0808">Transferase</keyword>
<name>A0A0M2NPA8_9FIRM</name>
<dbReference type="AlphaFoldDB" id="A0A0M2NPA8"/>
<feature type="domain" description="S-adenosylmethionine-dependent methyltransferase" evidence="4">
    <location>
        <begin position="71"/>
        <end position="201"/>
    </location>
</feature>
<dbReference type="Proteomes" id="UP000034076">
    <property type="component" value="Unassembled WGS sequence"/>
</dbReference>
<keyword evidence="1 5" id="KW-0489">Methyltransferase</keyword>
<dbReference type="PATRIC" id="fig|270498.16.peg.567"/>
<keyword evidence="6" id="KW-1185">Reference proteome</keyword>
<dbReference type="GO" id="GO:0032259">
    <property type="term" value="P:methylation"/>
    <property type="evidence" value="ECO:0007669"/>
    <property type="project" value="UniProtKB-KW"/>
</dbReference>
<evidence type="ECO:0000259" key="4">
    <source>
        <dbReference type="Pfam" id="PF10672"/>
    </source>
</evidence>
<dbReference type="InterPro" id="IPR019614">
    <property type="entry name" value="SAM-dep_methyl-trfase"/>
</dbReference>
<dbReference type="RefSeq" id="WP_046442411.1">
    <property type="nucleotide sequence ID" value="NZ_CAUERS010000103.1"/>
</dbReference>
<evidence type="ECO:0000256" key="2">
    <source>
        <dbReference type="ARBA" id="ARBA00022679"/>
    </source>
</evidence>
<organism evidence="5 6">
    <name type="scientific">Christensenella hongkongensis</name>
    <dbReference type="NCBI Taxonomy" id="270498"/>
    <lineage>
        <taxon>Bacteria</taxon>
        <taxon>Bacillati</taxon>
        <taxon>Bacillota</taxon>
        <taxon>Clostridia</taxon>
        <taxon>Christensenellales</taxon>
        <taxon>Christensenellaceae</taxon>
        <taxon>Christensenella</taxon>
    </lineage>
</organism>
<dbReference type="InterPro" id="IPR029063">
    <property type="entry name" value="SAM-dependent_MTases_sf"/>
</dbReference>
<dbReference type="PANTHER" id="PTHR43042">
    <property type="entry name" value="SAM-DEPENDENT METHYLTRANSFERASE"/>
    <property type="match status" value="1"/>
</dbReference>
<reference evidence="5 6" key="1">
    <citation type="submission" date="2015-04" db="EMBL/GenBank/DDBJ databases">
        <title>Draft genome sequence of bacteremic isolate Catabacter hongkongensis type strain HKU16T.</title>
        <authorList>
            <person name="Lau S.K."/>
            <person name="Teng J.L."/>
            <person name="Huang Y."/>
            <person name="Curreem S.O."/>
            <person name="Tsui S.K."/>
            <person name="Woo P.C."/>
        </authorList>
    </citation>
    <scope>NUCLEOTIDE SEQUENCE [LARGE SCALE GENOMIC DNA]</scope>
    <source>
        <strain evidence="5 6">HKU16</strain>
    </source>
</reference>
<dbReference type="InterPro" id="IPR013780">
    <property type="entry name" value="Glyco_hydro_b"/>
</dbReference>
<dbReference type="EMBL" id="LAYJ01000045">
    <property type="protein sequence ID" value="KKI52035.1"/>
    <property type="molecule type" value="Genomic_DNA"/>
</dbReference>
<dbReference type="PANTHER" id="PTHR43042:SF2">
    <property type="entry name" value="SAM-DEPENDENT METHYLTRANSFERASE"/>
    <property type="match status" value="1"/>
</dbReference>
<keyword evidence="3" id="KW-0949">S-adenosyl-L-methionine</keyword>
<protein>
    <submittedName>
        <fullName evidence="5">SAM dependent methyltransferase</fullName>
    </submittedName>
</protein>
<evidence type="ECO:0000313" key="6">
    <source>
        <dbReference type="Proteomes" id="UP000034076"/>
    </source>
</evidence>
<dbReference type="OrthoDB" id="9805492at2"/>
<sequence length="285" mass="31914">MFLSDEWSDYKVLDTGDGMKLEQWGNVILSRPDPQVIWAKQAPALWRDAHAEYHRSERGGGQWSYLKTLPERWTISYRDLQFYVRPTGFKHTGLFPEQAANWDFMDSMIKNSGFSPRILNLFAYTGGATLACAAAGAQVTHIDAAKSMNGWAKENLALSGLSDRPVRILADDCLKFVLREQRRGNRYDGIIMDPPSYGRGSDGRVFRTEDNLFDLVSETAKLLSDTPLFFIINSYTTGLSSVVSRNLLSICLSGRGGTVDADDLCLPVEGQNIFLPCGTTTRWHI</sequence>
<dbReference type="Gene3D" id="2.60.40.1180">
    <property type="entry name" value="Golgi alpha-mannosidase II"/>
    <property type="match status" value="1"/>
</dbReference>
<dbReference type="STRING" id="270498.CHK_0463"/>
<evidence type="ECO:0000313" key="5">
    <source>
        <dbReference type="EMBL" id="KKI52035.1"/>
    </source>
</evidence>
<comment type="caution">
    <text evidence="5">The sequence shown here is derived from an EMBL/GenBank/DDBJ whole genome shotgun (WGS) entry which is preliminary data.</text>
</comment>
<dbReference type="Pfam" id="PF10672">
    <property type="entry name" value="Methyltrans_SAM"/>
    <property type="match status" value="1"/>
</dbReference>
<dbReference type="Gene3D" id="3.40.50.150">
    <property type="entry name" value="Vaccinia Virus protein VP39"/>
    <property type="match status" value="1"/>
</dbReference>
<dbReference type="GO" id="GO:0008168">
    <property type="term" value="F:methyltransferase activity"/>
    <property type="evidence" value="ECO:0007669"/>
    <property type="project" value="UniProtKB-KW"/>
</dbReference>
<accession>A0A0M2NPA8</accession>
<gene>
    <name evidence="5" type="ORF">CHK_0463</name>
</gene>
<evidence type="ECO:0000256" key="1">
    <source>
        <dbReference type="ARBA" id="ARBA00022603"/>
    </source>
</evidence>
<evidence type="ECO:0000256" key="3">
    <source>
        <dbReference type="ARBA" id="ARBA00022691"/>
    </source>
</evidence>
<proteinExistence type="predicted"/>